<feature type="region of interest" description="Disordered" evidence="1">
    <location>
        <begin position="301"/>
        <end position="421"/>
    </location>
</feature>
<dbReference type="Gene3D" id="2.40.50.40">
    <property type="match status" value="1"/>
</dbReference>
<keyword evidence="3" id="KW-1185">Reference proteome</keyword>
<dbReference type="Proteomes" id="UP000037035">
    <property type="component" value="Unassembled WGS sequence"/>
</dbReference>
<accession>A0A0L6VUA9</accession>
<dbReference type="AlphaFoldDB" id="A0A0L6VUA9"/>
<sequence>MSQTSSSVSDDETERSFSDTERFKAPEEQARSPVSGTEGDSENGWELEWIESDRMTEDEESGTMVRQYRLKFKGYPEPEWQPDDNVDALELVRCYWENIGKGQTACIEAQQQLLKEIAERPDSDSDSDSDDFHRRLIKEGILKRHQKLPLQPRPTAPRTEKAASDLADSDSDSDSEDEDDDRAPLFIQLHTPSSLTSSPPSLTESSHIHYRPKNPEIRQLIKSTTLQLDLLKAAREHKAPESTQLAAYLGQRMTMRKLWQTSPFVKRIDHSSQYTFSPSNPQYAEQIERILGEIKGLNFEESEGRTRSKPKIKLRMKNGAKDRSTPSALDGRSSEWRAGFCSSTTPLHSPPTGAPAPQDLGMPDVCPDSHSRLGPSPSSSTPDTASLAAPHPPSTLPAQSDRPQGHVQRQDITGNRNASPALDVDERERLFIYTNPSLKRKFVPPIPAIPHSPSLSPRNILPLDRRYIKKLCFRNTLSARQSG</sequence>
<evidence type="ECO:0000256" key="1">
    <source>
        <dbReference type="SAM" id="MobiDB-lite"/>
    </source>
</evidence>
<proteinExistence type="predicted"/>
<reference evidence="2 3" key="1">
    <citation type="submission" date="2015-08" db="EMBL/GenBank/DDBJ databases">
        <title>Next Generation Sequencing and Analysis of the Genome of Puccinia sorghi L Schw, the Causal Agent of Maize Common Rust.</title>
        <authorList>
            <person name="Rochi L."/>
            <person name="Burguener G."/>
            <person name="Darino M."/>
            <person name="Turjanski A."/>
            <person name="Kreff E."/>
            <person name="Dieguez M.J."/>
            <person name="Sacco F."/>
        </authorList>
    </citation>
    <scope>NUCLEOTIDE SEQUENCE [LARGE SCALE GENOMIC DNA]</scope>
    <source>
        <strain evidence="2 3">RO10H11247</strain>
    </source>
</reference>
<gene>
    <name evidence="2" type="ORF">VP01_10g4</name>
</gene>
<feature type="compositionally biased region" description="Low complexity" evidence="1">
    <location>
        <begin position="372"/>
        <end position="389"/>
    </location>
</feature>
<feature type="region of interest" description="Disordered" evidence="1">
    <location>
        <begin position="143"/>
        <end position="180"/>
    </location>
</feature>
<feature type="compositionally biased region" description="Basic and acidic residues" evidence="1">
    <location>
        <begin position="14"/>
        <end position="30"/>
    </location>
</feature>
<comment type="caution">
    <text evidence="2">The sequence shown here is derived from an EMBL/GenBank/DDBJ whole genome shotgun (WGS) entry which is preliminary data.</text>
</comment>
<evidence type="ECO:0000313" key="3">
    <source>
        <dbReference type="Proteomes" id="UP000037035"/>
    </source>
</evidence>
<name>A0A0L6VUA9_9BASI</name>
<protein>
    <recommendedName>
        <fullName evidence="4">Chromo domain-containing protein</fullName>
    </recommendedName>
</protein>
<feature type="compositionally biased region" description="Basic residues" evidence="1">
    <location>
        <begin position="307"/>
        <end position="318"/>
    </location>
</feature>
<dbReference type="InterPro" id="IPR016197">
    <property type="entry name" value="Chromo-like_dom_sf"/>
</dbReference>
<feature type="compositionally biased region" description="Low complexity" evidence="1">
    <location>
        <begin position="189"/>
        <end position="205"/>
    </location>
</feature>
<dbReference type="VEuPathDB" id="FungiDB:VP01_10g4"/>
<feature type="compositionally biased region" description="Acidic residues" evidence="1">
    <location>
        <begin position="39"/>
        <end position="61"/>
    </location>
</feature>
<feature type="compositionally biased region" description="Acidic residues" evidence="1">
    <location>
        <begin position="167"/>
        <end position="180"/>
    </location>
</feature>
<organism evidence="2 3">
    <name type="scientific">Puccinia sorghi</name>
    <dbReference type="NCBI Taxonomy" id="27349"/>
    <lineage>
        <taxon>Eukaryota</taxon>
        <taxon>Fungi</taxon>
        <taxon>Dikarya</taxon>
        <taxon>Basidiomycota</taxon>
        <taxon>Pucciniomycotina</taxon>
        <taxon>Pucciniomycetes</taxon>
        <taxon>Pucciniales</taxon>
        <taxon>Pucciniaceae</taxon>
        <taxon>Puccinia</taxon>
    </lineage>
</organism>
<feature type="region of interest" description="Disordered" evidence="1">
    <location>
        <begin position="1"/>
        <end position="62"/>
    </location>
</feature>
<dbReference type="OrthoDB" id="2507661at2759"/>
<evidence type="ECO:0000313" key="2">
    <source>
        <dbReference type="EMBL" id="KNZ63795.1"/>
    </source>
</evidence>
<dbReference type="CDD" id="cd00024">
    <property type="entry name" value="CD_CSD"/>
    <property type="match status" value="1"/>
</dbReference>
<feature type="region of interest" description="Disordered" evidence="1">
    <location>
        <begin position="189"/>
        <end position="208"/>
    </location>
</feature>
<evidence type="ECO:0008006" key="4">
    <source>
        <dbReference type="Google" id="ProtNLM"/>
    </source>
</evidence>
<dbReference type="SUPFAM" id="SSF54160">
    <property type="entry name" value="Chromo domain-like"/>
    <property type="match status" value="1"/>
</dbReference>
<dbReference type="EMBL" id="LAVV01001111">
    <property type="protein sequence ID" value="KNZ63795.1"/>
    <property type="molecule type" value="Genomic_DNA"/>
</dbReference>